<accession>D1A1C6</accession>
<feature type="compositionally biased region" description="Low complexity" evidence="1">
    <location>
        <begin position="1"/>
        <end position="10"/>
    </location>
</feature>
<name>D1A1C6_THECD</name>
<protein>
    <submittedName>
        <fullName evidence="2">Uncharacterized protein</fullName>
    </submittedName>
</protein>
<dbReference type="HOGENOM" id="CLU_3405928_0_0_11"/>
<dbReference type="AlphaFoldDB" id="D1A1C6"/>
<feature type="region of interest" description="Disordered" evidence="1">
    <location>
        <begin position="1"/>
        <end position="30"/>
    </location>
</feature>
<evidence type="ECO:0000256" key="1">
    <source>
        <dbReference type="SAM" id="MobiDB-lite"/>
    </source>
</evidence>
<dbReference type="KEGG" id="tcu:Tcur_0243"/>
<sequence length="30" mass="2884">MTAGASSRSGAGYGKPEPDGGSIGPDVQFS</sequence>
<evidence type="ECO:0000313" key="2">
    <source>
        <dbReference type="EMBL" id="ACY95848.1"/>
    </source>
</evidence>
<organism evidence="2 3">
    <name type="scientific">Thermomonospora curvata (strain ATCC 19995 / DSM 43183 / JCM 3096 / KCTC 9072 / NBRC 15933 / NCIMB 10081 / Henssen B9)</name>
    <dbReference type="NCBI Taxonomy" id="471852"/>
    <lineage>
        <taxon>Bacteria</taxon>
        <taxon>Bacillati</taxon>
        <taxon>Actinomycetota</taxon>
        <taxon>Actinomycetes</taxon>
        <taxon>Streptosporangiales</taxon>
        <taxon>Thermomonosporaceae</taxon>
        <taxon>Thermomonospora</taxon>
    </lineage>
</organism>
<gene>
    <name evidence="2" type="ordered locus">Tcur_0243</name>
</gene>
<dbReference type="EMBL" id="CP001738">
    <property type="protein sequence ID" value="ACY95848.1"/>
    <property type="molecule type" value="Genomic_DNA"/>
</dbReference>
<proteinExistence type="predicted"/>
<evidence type="ECO:0000313" key="3">
    <source>
        <dbReference type="Proteomes" id="UP000001918"/>
    </source>
</evidence>
<keyword evidence="3" id="KW-1185">Reference proteome</keyword>
<dbReference type="Proteomes" id="UP000001918">
    <property type="component" value="Chromosome"/>
</dbReference>
<reference evidence="2 3" key="1">
    <citation type="journal article" date="2011" name="Stand. Genomic Sci.">
        <title>Complete genome sequence of Thermomonospora curvata type strain (B9).</title>
        <authorList>
            <person name="Chertkov O."/>
            <person name="Sikorski J."/>
            <person name="Nolan M."/>
            <person name="Lapidus A."/>
            <person name="Lucas S."/>
            <person name="Del Rio T.G."/>
            <person name="Tice H."/>
            <person name="Cheng J.F."/>
            <person name="Goodwin L."/>
            <person name="Pitluck S."/>
            <person name="Liolios K."/>
            <person name="Ivanova N."/>
            <person name="Mavromatis K."/>
            <person name="Mikhailova N."/>
            <person name="Ovchinnikova G."/>
            <person name="Pati A."/>
            <person name="Chen A."/>
            <person name="Palaniappan K."/>
            <person name="Djao O.D."/>
            <person name="Land M."/>
            <person name="Hauser L."/>
            <person name="Chang Y.J."/>
            <person name="Jeffries C.D."/>
            <person name="Brettin T."/>
            <person name="Han C."/>
            <person name="Detter J.C."/>
            <person name="Rohde M."/>
            <person name="Goker M."/>
            <person name="Woyke T."/>
            <person name="Bristow J."/>
            <person name="Eisen J.A."/>
            <person name="Markowitz V."/>
            <person name="Hugenholtz P."/>
            <person name="Klenk H.P."/>
            <person name="Kyrpides N.C."/>
        </authorList>
    </citation>
    <scope>NUCLEOTIDE SEQUENCE [LARGE SCALE GENOMIC DNA]</scope>
    <source>
        <strain evidence="3">ATCC 19995 / DSM 43183 / JCM 3096 / KCTC 9072 / NBRC 15933 / NCIMB 10081 / Henssen B9</strain>
    </source>
</reference>